<keyword evidence="4" id="KW-1185">Reference proteome</keyword>
<dbReference type="KEGG" id="plyc:GXP70_04055"/>
<accession>A0A6C0FV00</accession>
<dbReference type="Proteomes" id="UP000476064">
    <property type="component" value="Chromosome"/>
</dbReference>
<feature type="compositionally biased region" description="Basic and acidic residues" evidence="1">
    <location>
        <begin position="1"/>
        <end position="18"/>
    </location>
</feature>
<keyword evidence="2" id="KW-0812">Transmembrane</keyword>
<evidence type="ECO:0000256" key="2">
    <source>
        <dbReference type="SAM" id="Phobius"/>
    </source>
</evidence>
<evidence type="ECO:0000313" key="4">
    <source>
        <dbReference type="Proteomes" id="UP000476064"/>
    </source>
</evidence>
<protein>
    <submittedName>
        <fullName evidence="3">Uncharacterized protein</fullName>
    </submittedName>
</protein>
<dbReference type="EMBL" id="CP048209">
    <property type="protein sequence ID" value="QHT59223.1"/>
    <property type="molecule type" value="Genomic_DNA"/>
</dbReference>
<dbReference type="AlphaFoldDB" id="A0A6C0FV00"/>
<keyword evidence="2" id="KW-1133">Transmembrane helix</keyword>
<organism evidence="3 4">
    <name type="scientific">Paenibacillus lycopersici</name>
    <dbReference type="NCBI Taxonomy" id="2704462"/>
    <lineage>
        <taxon>Bacteria</taxon>
        <taxon>Bacillati</taxon>
        <taxon>Bacillota</taxon>
        <taxon>Bacilli</taxon>
        <taxon>Bacillales</taxon>
        <taxon>Paenibacillaceae</taxon>
        <taxon>Paenibacillus</taxon>
    </lineage>
</organism>
<keyword evidence="2" id="KW-0472">Membrane</keyword>
<feature type="region of interest" description="Disordered" evidence="1">
    <location>
        <begin position="1"/>
        <end position="24"/>
    </location>
</feature>
<dbReference type="RefSeq" id="WP_162355291.1">
    <property type="nucleotide sequence ID" value="NZ_CP048209.1"/>
</dbReference>
<name>A0A6C0FV00_9BACL</name>
<gene>
    <name evidence="3" type="ORF">GXP70_04055</name>
</gene>
<evidence type="ECO:0000256" key="1">
    <source>
        <dbReference type="SAM" id="MobiDB-lite"/>
    </source>
</evidence>
<reference evidence="3 4" key="1">
    <citation type="submission" date="2020-01" db="EMBL/GenBank/DDBJ databases">
        <title>Paenibacillus sp. nov., isolated from tomato rhizosphere.</title>
        <authorList>
            <person name="Weon H.-Y."/>
            <person name="Lee S.A."/>
        </authorList>
    </citation>
    <scope>NUCLEOTIDE SEQUENCE [LARGE SCALE GENOMIC DNA]</scope>
    <source>
        <strain evidence="3 4">12200R-189</strain>
    </source>
</reference>
<proteinExistence type="predicted"/>
<sequence>MRTDAMDAMHAEEERGERPSTAGLRARKKASPLAIVLVLAVIAAIIVTSFALAHVLIDAAFRKLAD</sequence>
<feature type="transmembrane region" description="Helical" evidence="2">
    <location>
        <begin position="33"/>
        <end position="57"/>
    </location>
</feature>
<evidence type="ECO:0000313" key="3">
    <source>
        <dbReference type="EMBL" id="QHT59223.1"/>
    </source>
</evidence>